<evidence type="ECO:0000313" key="10">
    <source>
        <dbReference type="EMBL" id="QNT58345.1"/>
    </source>
</evidence>
<dbReference type="InterPro" id="IPR028090">
    <property type="entry name" value="JAB_dom_prok"/>
</dbReference>
<evidence type="ECO:0000256" key="2">
    <source>
        <dbReference type="ARBA" id="ARBA00022670"/>
    </source>
</evidence>
<evidence type="ECO:0000256" key="1">
    <source>
        <dbReference type="ARBA" id="ARBA00007074"/>
    </source>
</evidence>
<dbReference type="PROSITE" id="PS50249">
    <property type="entry name" value="MPN"/>
    <property type="match status" value="1"/>
</dbReference>
<dbReference type="GO" id="GO:0008270">
    <property type="term" value="F:zinc ion binding"/>
    <property type="evidence" value="ECO:0007669"/>
    <property type="project" value="TreeGrafter"/>
</dbReference>
<feature type="domain" description="NlpC/P60" evidence="9">
    <location>
        <begin position="94"/>
        <end position="232"/>
    </location>
</feature>
<evidence type="ECO:0000256" key="6">
    <source>
        <dbReference type="ARBA" id="ARBA00022833"/>
    </source>
</evidence>
<keyword evidence="11" id="KW-1185">Reference proteome</keyword>
<dbReference type="Proteomes" id="UP000516412">
    <property type="component" value="Chromosome"/>
</dbReference>
<keyword evidence="6" id="KW-0862">Zinc</keyword>
<keyword evidence="7" id="KW-0482">Metalloprotease</keyword>
<dbReference type="Gene3D" id="3.90.1720.10">
    <property type="entry name" value="endopeptidase domain like (from Nostoc punctiforme)"/>
    <property type="match status" value="1"/>
</dbReference>
<dbReference type="InterPro" id="IPR038765">
    <property type="entry name" value="Papain-like_cys_pep_sf"/>
</dbReference>
<dbReference type="InterPro" id="IPR000555">
    <property type="entry name" value="JAMM/MPN+_dom"/>
</dbReference>
<reference evidence="10" key="1">
    <citation type="submission" date="2024-06" db="EMBL/GenBank/DDBJ databases">
        <title>Complete Genome Sequence of mouse commensal type strain Neisseria musculi.</title>
        <authorList>
            <person name="Thapa E."/>
            <person name="Aluvathingal J."/>
            <person name="Nadendla S."/>
            <person name="Mehta A."/>
            <person name="Tettelin H."/>
            <person name="Weyand N.J."/>
        </authorList>
    </citation>
    <scope>NUCLEOTIDE SEQUENCE</scope>
    <source>
        <strain evidence="10">NW831</strain>
    </source>
</reference>
<protein>
    <submittedName>
        <fullName evidence="10">Uncharacterized protein</fullName>
    </submittedName>
</protein>
<dbReference type="Pfam" id="PF00877">
    <property type="entry name" value="NLPC_P60"/>
    <property type="match status" value="1"/>
</dbReference>
<evidence type="ECO:0000313" key="11">
    <source>
        <dbReference type="Proteomes" id="UP000516412"/>
    </source>
</evidence>
<organism evidence="10 11">
    <name type="scientific">Neisseria musculi</name>
    <dbReference type="NCBI Taxonomy" id="1815583"/>
    <lineage>
        <taxon>Bacteria</taxon>
        <taxon>Pseudomonadati</taxon>
        <taxon>Pseudomonadota</taxon>
        <taxon>Betaproteobacteria</taxon>
        <taxon>Neisseriales</taxon>
        <taxon>Neisseriaceae</taxon>
        <taxon>Neisseria</taxon>
    </lineage>
</organism>
<proteinExistence type="inferred from homology"/>
<dbReference type="SMART" id="SM00232">
    <property type="entry name" value="JAB_MPN"/>
    <property type="match status" value="1"/>
</dbReference>
<gene>
    <name evidence="10" type="ORF">H7A79_1616</name>
</gene>
<evidence type="ECO:0000259" key="8">
    <source>
        <dbReference type="PROSITE" id="PS50249"/>
    </source>
</evidence>
<dbReference type="CDD" id="cd08073">
    <property type="entry name" value="MPN_NLPC_P60"/>
    <property type="match status" value="1"/>
</dbReference>
<dbReference type="GO" id="GO:0008234">
    <property type="term" value="F:cysteine-type peptidase activity"/>
    <property type="evidence" value="ECO:0007669"/>
    <property type="project" value="UniProtKB-KW"/>
</dbReference>
<dbReference type="PROSITE" id="PS51935">
    <property type="entry name" value="NLPC_P60"/>
    <property type="match status" value="1"/>
</dbReference>
<keyword evidence="2" id="KW-0645">Protease</keyword>
<dbReference type="PANTHER" id="PTHR34858:SF1">
    <property type="entry name" value="CYSO-CYSTEINE PEPTIDASE"/>
    <property type="match status" value="1"/>
</dbReference>
<evidence type="ECO:0000256" key="3">
    <source>
        <dbReference type="ARBA" id="ARBA00022723"/>
    </source>
</evidence>
<dbReference type="SUPFAM" id="SSF102712">
    <property type="entry name" value="JAB1/MPN domain"/>
    <property type="match status" value="1"/>
</dbReference>
<name>A0A7H1M9N0_9NEIS</name>
<comment type="similarity">
    <text evidence="1">Belongs to the peptidase C40 family.</text>
</comment>
<keyword evidence="4" id="KW-0378">Hydrolase</keyword>
<dbReference type="GO" id="GO:0006508">
    <property type="term" value="P:proteolysis"/>
    <property type="evidence" value="ECO:0007669"/>
    <property type="project" value="UniProtKB-KW"/>
</dbReference>
<dbReference type="KEGG" id="nmus:H7A79_1616"/>
<accession>A0A7H1M9N0</accession>
<dbReference type="InterPro" id="IPR000064">
    <property type="entry name" value="NLP_P60_dom"/>
</dbReference>
<keyword evidence="5" id="KW-0788">Thiol protease</keyword>
<dbReference type="Gene3D" id="3.40.140.10">
    <property type="entry name" value="Cytidine Deaminase, domain 2"/>
    <property type="match status" value="1"/>
</dbReference>
<sequence length="252" mass="28368">MDIEFLTEEVRQKILDCAAAESPREMCGFIVFNYNGLEFFPVTNRAMYPDDDFEISADDWLLAEKAGEIVAVVHSHPGGEPFLSDADRQSQTHSGLPWLLVVDGRLKLFRFCPHLRGRIFEYGTADCGTLVRDAFMLAGVDLPDHIRGDMDADAAAGYWVAHLQACGFRRIDDVAEICVGDVVLTALGGQANHAAFYLGGGEILHHAYGQLSRRELYNGYWRDCTHSVWRWPEWRPEMIRAVENDLEFSAPV</sequence>
<dbReference type="InterPro" id="IPR037518">
    <property type="entry name" value="MPN"/>
</dbReference>
<dbReference type="EMBL" id="CP060414">
    <property type="protein sequence ID" value="QNT58345.1"/>
    <property type="molecule type" value="Genomic_DNA"/>
</dbReference>
<dbReference type="PANTHER" id="PTHR34858">
    <property type="entry name" value="CYSO-CYSTEINE PEPTIDASE"/>
    <property type="match status" value="1"/>
</dbReference>
<keyword evidence="3" id="KW-0479">Metal-binding</keyword>
<feature type="domain" description="MPN" evidence="8">
    <location>
        <begin position="3"/>
        <end position="128"/>
    </location>
</feature>
<dbReference type="AlphaFoldDB" id="A0A7H1M9N0"/>
<evidence type="ECO:0000256" key="7">
    <source>
        <dbReference type="ARBA" id="ARBA00023049"/>
    </source>
</evidence>
<dbReference type="Pfam" id="PF14464">
    <property type="entry name" value="Prok-JAB"/>
    <property type="match status" value="1"/>
</dbReference>
<evidence type="ECO:0000259" key="9">
    <source>
        <dbReference type="PROSITE" id="PS51935"/>
    </source>
</evidence>
<evidence type="ECO:0000256" key="4">
    <source>
        <dbReference type="ARBA" id="ARBA00022801"/>
    </source>
</evidence>
<evidence type="ECO:0000256" key="5">
    <source>
        <dbReference type="ARBA" id="ARBA00022807"/>
    </source>
</evidence>
<dbReference type="SUPFAM" id="SSF54001">
    <property type="entry name" value="Cysteine proteinases"/>
    <property type="match status" value="1"/>
</dbReference>
<dbReference type="GO" id="GO:0008235">
    <property type="term" value="F:metalloexopeptidase activity"/>
    <property type="evidence" value="ECO:0007669"/>
    <property type="project" value="TreeGrafter"/>
</dbReference>
<dbReference type="InterPro" id="IPR051929">
    <property type="entry name" value="VirAsm_ModProt"/>
</dbReference>